<dbReference type="OrthoDB" id="5471847at2"/>
<dbReference type="STRING" id="617002.SAMN05660653_02833"/>
<dbReference type="Proteomes" id="UP000198771">
    <property type="component" value="Unassembled WGS sequence"/>
</dbReference>
<evidence type="ECO:0000313" key="2">
    <source>
        <dbReference type="Proteomes" id="UP000198771"/>
    </source>
</evidence>
<gene>
    <name evidence="1" type="ORF">SAMN05660653_02833</name>
</gene>
<organism evidence="1 2">
    <name type="scientific">Desulfonatronum thiosulfatophilum</name>
    <dbReference type="NCBI Taxonomy" id="617002"/>
    <lineage>
        <taxon>Bacteria</taxon>
        <taxon>Pseudomonadati</taxon>
        <taxon>Thermodesulfobacteriota</taxon>
        <taxon>Desulfovibrionia</taxon>
        <taxon>Desulfovibrionales</taxon>
        <taxon>Desulfonatronaceae</taxon>
        <taxon>Desulfonatronum</taxon>
    </lineage>
</organism>
<protein>
    <submittedName>
        <fullName evidence="1">Uncharacterized protein</fullName>
    </submittedName>
</protein>
<name>A0A1G6EH11_9BACT</name>
<sequence>MLTIKCSGCKCKLWKYKKIGPGKVLRCHKSRISKRFDIMERDGMLFCPCGRSIATDMGRFYKMHVDAFTYTGTKDAA</sequence>
<dbReference type="AlphaFoldDB" id="A0A1G6EH11"/>
<accession>A0A1G6EH11</accession>
<dbReference type="RefSeq" id="WP_092123202.1">
    <property type="nucleotide sequence ID" value="NZ_FMXO01000018.1"/>
</dbReference>
<keyword evidence="2" id="KW-1185">Reference proteome</keyword>
<evidence type="ECO:0000313" key="1">
    <source>
        <dbReference type="EMBL" id="SDB56672.1"/>
    </source>
</evidence>
<dbReference type="EMBL" id="FMXO01000018">
    <property type="protein sequence ID" value="SDB56672.1"/>
    <property type="molecule type" value="Genomic_DNA"/>
</dbReference>
<reference evidence="1 2" key="1">
    <citation type="submission" date="2016-10" db="EMBL/GenBank/DDBJ databases">
        <authorList>
            <person name="de Groot N.N."/>
        </authorList>
    </citation>
    <scope>NUCLEOTIDE SEQUENCE [LARGE SCALE GENOMIC DNA]</scope>
    <source>
        <strain evidence="1 2">ASO4-2</strain>
    </source>
</reference>
<proteinExistence type="predicted"/>